<dbReference type="GO" id="GO:0005858">
    <property type="term" value="C:axonemal dynein complex"/>
    <property type="evidence" value="ECO:0007669"/>
    <property type="project" value="InterPro"/>
</dbReference>
<feature type="domain" description="Dynein regulatory complex protein 1/2 N-terminal" evidence="14">
    <location>
        <begin position="51"/>
        <end position="102"/>
    </location>
</feature>
<evidence type="ECO:0000256" key="8">
    <source>
        <dbReference type="ARBA" id="ARBA00037841"/>
    </source>
</evidence>
<evidence type="ECO:0000256" key="1">
    <source>
        <dbReference type="ARBA" id="ARBA00004611"/>
    </source>
</evidence>
<evidence type="ECO:0000313" key="16">
    <source>
        <dbReference type="Proteomes" id="UP001044222"/>
    </source>
</evidence>
<accession>A0A9D3RQP3</accession>
<gene>
    <name evidence="15" type="ORF">ANANG_G00252400</name>
</gene>
<sequence length="176" mass="20198">MPKKGGKKGGGGKQAGMTEEERLLYAQQRAMAEEEMAKRKEDMLTQFLKAHSRELRRDIEVLSQTFERVLDRKESVIKCLLGDLTESKQQSDLALRSYLQNVDLLLDLEGSRLAFHNQDFGTKLDELKAEFNTEREQILTRHEQDCVYLQDVRFGLEQHYAALGHEAPAGVPEHPR</sequence>
<dbReference type="EMBL" id="JAFIRN010000014">
    <property type="protein sequence ID" value="KAG5836232.1"/>
    <property type="molecule type" value="Genomic_DNA"/>
</dbReference>
<evidence type="ECO:0000256" key="2">
    <source>
        <dbReference type="ARBA" id="ARBA00022490"/>
    </source>
</evidence>
<dbReference type="Proteomes" id="UP001044222">
    <property type="component" value="Chromosome 14"/>
</dbReference>
<comment type="caution">
    <text evidence="15">The sequence shown here is derived from an EMBL/GenBank/DDBJ whole genome shotgun (WGS) entry which is preliminary data.</text>
</comment>
<dbReference type="GO" id="GO:0070286">
    <property type="term" value="P:axonemal dynein complex assembly"/>
    <property type="evidence" value="ECO:0007669"/>
    <property type="project" value="InterPro"/>
</dbReference>
<keyword evidence="7" id="KW-0966">Cell projection</keyword>
<dbReference type="GO" id="GO:0060285">
    <property type="term" value="P:cilium-dependent cell motility"/>
    <property type="evidence" value="ECO:0007669"/>
    <property type="project" value="TreeGrafter"/>
</dbReference>
<dbReference type="Pfam" id="PF14772">
    <property type="entry name" value="NYD-SP28"/>
    <property type="match status" value="1"/>
</dbReference>
<dbReference type="PANTHER" id="PTHR21625">
    <property type="entry name" value="NYD-SP28 PROTEIN"/>
    <property type="match status" value="1"/>
</dbReference>
<evidence type="ECO:0000256" key="5">
    <source>
        <dbReference type="ARBA" id="ARBA00023069"/>
    </source>
</evidence>
<keyword evidence="2" id="KW-0963">Cytoplasm</keyword>
<evidence type="ECO:0000259" key="14">
    <source>
        <dbReference type="Pfam" id="PF14772"/>
    </source>
</evidence>
<evidence type="ECO:0000256" key="7">
    <source>
        <dbReference type="ARBA" id="ARBA00023273"/>
    </source>
</evidence>
<evidence type="ECO:0000256" key="9">
    <source>
        <dbReference type="ARBA" id="ARBA00038424"/>
    </source>
</evidence>
<organism evidence="15 16">
    <name type="scientific">Anguilla anguilla</name>
    <name type="common">European freshwater eel</name>
    <name type="synonym">Muraena anguilla</name>
    <dbReference type="NCBI Taxonomy" id="7936"/>
    <lineage>
        <taxon>Eukaryota</taxon>
        <taxon>Metazoa</taxon>
        <taxon>Chordata</taxon>
        <taxon>Craniata</taxon>
        <taxon>Vertebrata</taxon>
        <taxon>Euteleostomi</taxon>
        <taxon>Actinopterygii</taxon>
        <taxon>Neopterygii</taxon>
        <taxon>Teleostei</taxon>
        <taxon>Anguilliformes</taxon>
        <taxon>Anguillidae</taxon>
        <taxon>Anguilla</taxon>
    </lineage>
</organism>
<comment type="function">
    <text evidence="12">Component of the nexin-dynein regulatory complex (N-DRC), a key regulator of ciliary/flagellar motility which maintains the alignment and integrity of the distal axoneme and regulates microtubule sliding in motile axonemes. Plays a critical role in the assembly of N-DRC and also stabilizes the assembly of multiple inner dynein arms and radial spokes. Coassembles with DRC1 to form a central scaffold needed for assembly of the N-DRC and its attachment to the outer doublet microtubules.</text>
</comment>
<dbReference type="GO" id="GO:0003352">
    <property type="term" value="P:regulation of cilium movement"/>
    <property type="evidence" value="ECO:0007669"/>
    <property type="project" value="TreeGrafter"/>
</dbReference>
<keyword evidence="6" id="KW-0206">Cytoskeleton</keyword>
<feature type="region of interest" description="Disordered" evidence="13">
    <location>
        <begin position="1"/>
        <end position="20"/>
    </location>
</feature>
<evidence type="ECO:0000256" key="6">
    <source>
        <dbReference type="ARBA" id="ARBA00023212"/>
    </source>
</evidence>
<evidence type="ECO:0000256" key="4">
    <source>
        <dbReference type="ARBA" id="ARBA00023054"/>
    </source>
</evidence>
<reference evidence="15" key="1">
    <citation type="submission" date="2021-01" db="EMBL/GenBank/DDBJ databases">
        <title>A chromosome-scale assembly of European eel, Anguilla anguilla.</title>
        <authorList>
            <person name="Henkel C."/>
            <person name="Jong-Raadsen S.A."/>
            <person name="Dufour S."/>
            <person name="Weltzien F.-A."/>
            <person name="Palstra A.P."/>
            <person name="Pelster B."/>
            <person name="Spaink H.P."/>
            <person name="Van Den Thillart G.E."/>
            <person name="Jansen H."/>
            <person name="Zahm M."/>
            <person name="Klopp C."/>
            <person name="Cedric C."/>
            <person name="Louis A."/>
            <person name="Berthelot C."/>
            <person name="Parey E."/>
            <person name="Roest Crollius H."/>
            <person name="Montfort J."/>
            <person name="Robinson-Rechavi M."/>
            <person name="Bucao C."/>
            <person name="Bouchez O."/>
            <person name="Gislard M."/>
            <person name="Lluch J."/>
            <person name="Milhes M."/>
            <person name="Lampietro C."/>
            <person name="Lopez Roques C."/>
            <person name="Donnadieu C."/>
            <person name="Braasch I."/>
            <person name="Desvignes T."/>
            <person name="Postlethwait J."/>
            <person name="Bobe J."/>
            <person name="Guiguen Y."/>
            <person name="Dirks R."/>
        </authorList>
    </citation>
    <scope>NUCLEOTIDE SEQUENCE</scope>
    <source>
        <strain evidence="15">Tag_6206</strain>
        <tissue evidence="15">Liver</tissue>
    </source>
</reference>
<keyword evidence="5" id="KW-0969">Cilium</keyword>
<protein>
    <recommendedName>
        <fullName evidence="10">Dynein regulatory complex subunit 2</fullName>
    </recommendedName>
    <alternativeName>
        <fullName evidence="11">Coiled-coil domain-containing protein 65</fullName>
    </alternativeName>
</protein>
<keyword evidence="4" id="KW-0175">Coiled coil</keyword>
<comment type="subcellular location">
    <subcellularLocation>
        <location evidence="1">Cytoplasm</location>
        <location evidence="1">Cytoskeleton</location>
        <location evidence="1">Flagellum axoneme</location>
    </subcellularLocation>
    <subcellularLocation>
        <location evidence="8">Cytoplasm</location>
        <location evidence="8">Cytoskeleton</location>
        <location evidence="8">Flagellum basal body</location>
    </subcellularLocation>
</comment>
<proteinExistence type="inferred from homology"/>
<evidence type="ECO:0000256" key="11">
    <source>
        <dbReference type="ARBA" id="ARBA00041517"/>
    </source>
</evidence>
<evidence type="ECO:0000256" key="12">
    <source>
        <dbReference type="ARBA" id="ARBA00045865"/>
    </source>
</evidence>
<evidence type="ECO:0000256" key="10">
    <source>
        <dbReference type="ARBA" id="ARBA00040899"/>
    </source>
</evidence>
<dbReference type="PANTHER" id="PTHR21625:SF0">
    <property type="entry name" value="DYNEIN REGULATORY COMPLEX SUBUNIT 2"/>
    <property type="match status" value="1"/>
</dbReference>
<name>A0A9D3RQP3_ANGAN</name>
<keyword evidence="16" id="KW-1185">Reference proteome</keyword>
<evidence type="ECO:0000313" key="15">
    <source>
        <dbReference type="EMBL" id="KAG5836232.1"/>
    </source>
</evidence>
<evidence type="ECO:0000256" key="3">
    <source>
        <dbReference type="ARBA" id="ARBA00022846"/>
    </source>
</evidence>
<evidence type="ECO:0000256" key="13">
    <source>
        <dbReference type="SAM" id="MobiDB-lite"/>
    </source>
</evidence>
<dbReference type="InterPro" id="IPR039750">
    <property type="entry name" value="DRC1/DRC2"/>
</dbReference>
<dbReference type="AlphaFoldDB" id="A0A9D3RQP3"/>
<comment type="similarity">
    <text evidence="9">Belongs to the DRC2 family.</text>
</comment>
<keyword evidence="3" id="KW-0282">Flagellum</keyword>
<dbReference type="InterPro" id="IPR039505">
    <property type="entry name" value="DRC1/2_N"/>
</dbReference>